<dbReference type="GO" id="GO:0009411">
    <property type="term" value="P:response to UV"/>
    <property type="evidence" value="ECO:0007669"/>
    <property type="project" value="InterPro"/>
</dbReference>
<keyword evidence="1" id="KW-0540">Nuclease</keyword>
<keyword evidence="6" id="KW-0234">DNA repair</keyword>
<reference evidence="7 8" key="1">
    <citation type="submission" date="2017-11" db="EMBL/GenBank/DDBJ databases">
        <title>Genome-resolved metagenomics identifies genetic mobility, metabolic interactions, and unexpected diversity in perchlorate-reducing communities.</title>
        <authorList>
            <person name="Barnum T.P."/>
            <person name="Figueroa I.A."/>
            <person name="Carlstrom C.I."/>
            <person name="Lucas L.N."/>
            <person name="Engelbrektson A.L."/>
            <person name="Coates J.D."/>
        </authorList>
    </citation>
    <scope>NUCLEOTIDE SEQUENCE [LARGE SCALE GENOMIC DNA]</scope>
    <source>
        <strain evidence="7">BM706</strain>
    </source>
</reference>
<sequence>YNLRSLEDIILWNRENNINFFRIGSEIIPFASHEEFDFDWKKDFKDKLRSLKEMANETNMRFTMHPGQYTVLNSQRPEVVQKAIDEIEYHAQFLHEIYPDKGKIVIHTGGVYGDKDKAKKVFIKNFELLSELAKKMLILENDDKSYNVFDVLEISEKINIPVVFDILHHICNTPCKKPYENLEEIIEKVVNTWKGDIPIFHLSSRKGNIGCPHTEFIRKPDFNKLISIMKKVKNYSQFDIMVEAKAKEKAVIELLKI</sequence>
<dbReference type="NCBIfam" id="TIGR00629">
    <property type="entry name" value="uvde"/>
    <property type="match status" value="1"/>
</dbReference>
<comment type="caution">
    <text evidence="7">The sequence shown here is derived from an EMBL/GenBank/DDBJ whole genome shotgun (WGS) entry which is preliminary data.</text>
</comment>
<evidence type="ECO:0000256" key="5">
    <source>
        <dbReference type="ARBA" id="ARBA00022801"/>
    </source>
</evidence>
<accession>A0A2N5ZM87</accession>
<evidence type="ECO:0000256" key="2">
    <source>
        <dbReference type="ARBA" id="ARBA00022759"/>
    </source>
</evidence>
<dbReference type="Proteomes" id="UP000234857">
    <property type="component" value="Unassembled WGS sequence"/>
</dbReference>
<name>A0A2N5ZM87_MUIH1</name>
<dbReference type="GO" id="GO:0006289">
    <property type="term" value="P:nucleotide-excision repair"/>
    <property type="evidence" value="ECO:0007669"/>
    <property type="project" value="InterPro"/>
</dbReference>
<evidence type="ECO:0000256" key="1">
    <source>
        <dbReference type="ARBA" id="ARBA00022722"/>
    </source>
</evidence>
<dbReference type="GO" id="GO:0016787">
    <property type="term" value="F:hydrolase activity"/>
    <property type="evidence" value="ECO:0007669"/>
    <property type="project" value="UniProtKB-KW"/>
</dbReference>
<keyword evidence="3" id="KW-0227">DNA damage</keyword>
<dbReference type="InterPro" id="IPR036237">
    <property type="entry name" value="Xyl_isomerase-like_sf"/>
</dbReference>
<dbReference type="GO" id="GO:0004519">
    <property type="term" value="F:endonuclease activity"/>
    <property type="evidence" value="ECO:0007669"/>
    <property type="project" value="UniProtKB-KW"/>
</dbReference>
<dbReference type="SUPFAM" id="SSF51658">
    <property type="entry name" value="Xylose isomerase-like"/>
    <property type="match status" value="1"/>
</dbReference>
<dbReference type="Pfam" id="PF03851">
    <property type="entry name" value="UvdE"/>
    <property type="match status" value="1"/>
</dbReference>
<evidence type="ECO:0000313" key="8">
    <source>
        <dbReference type="Proteomes" id="UP000234857"/>
    </source>
</evidence>
<keyword evidence="5" id="KW-0378">Hydrolase</keyword>
<keyword evidence="4" id="KW-0228">DNA excision</keyword>
<evidence type="ECO:0000256" key="6">
    <source>
        <dbReference type="ARBA" id="ARBA00023204"/>
    </source>
</evidence>
<evidence type="ECO:0000256" key="3">
    <source>
        <dbReference type="ARBA" id="ARBA00022763"/>
    </source>
</evidence>
<dbReference type="PANTHER" id="PTHR31290:SF5">
    <property type="entry name" value="UV-DAMAGE ENDONUCLEASE"/>
    <property type="match status" value="1"/>
</dbReference>
<keyword evidence="2 7" id="KW-0255">Endonuclease</keyword>
<gene>
    <name evidence="7" type="primary">uvdE</name>
    <name evidence="7" type="ORF">C0601_00825</name>
</gene>
<dbReference type="AlphaFoldDB" id="A0A2N5ZM87"/>
<dbReference type="Gene3D" id="3.20.20.150">
    <property type="entry name" value="Divalent-metal-dependent TIM barrel enzymes"/>
    <property type="match status" value="1"/>
</dbReference>
<protein>
    <submittedName>
        <fullName evidence="7">UV DNA damage repair endonuclease UvsE</fullName>
    </submittedName>
</protein>
<evidence type="ECO:0000313" key="7">
    <source>
        <dbReference type="EMBL" id="PLX19741.1"/>
    </source>
</evidence>
<evidence type="ECO:0000256" key="4">
    <source>
        <dbReference type="ARBA" id="ARBA00022769"/>
    </source>
</evidence>
<dbReference type="InterPro" id="IPR004601">
    <property type="entry name" value="UvdE"/>
</dbReference>
<feature type="non-terminal residue" evidence="7">
    <location>
        <position position="1"/>
    </location>
</feature>
<dbReference type="PANTHER" id="PTHR31290">
    <property type="entry name" value="UV-DAMAGE ENDONUCLEASE"/>
    <property type="match status" value="1"/>
</dbReference>
<proteinExistence type="predicted"/>
<organism evidence="7 8">
    <name type="scientific">Muiribacterium halophilum</name>
    <dbReference type="NCBI Taxonomy" id="2053465"/>
    <lineage>
        <taxon>Bacteria</taxon>
        <taxon>Candidatus Muiribacteriota</taxon>
        <taxon>Candidatus Muiribacteriia</taxon>
        <taxon>Candidatus Muiribacteriales</taxon>
        <taxon>Candidatus Muiribacteriaceae</taxon>
        <taxon>Candidatus Muiribacterium</taxon>
    </lineage>
</organism>
<dbReference type="EMBL" id="PKTG01000019">
    <property type="protein sequence ID" value="PLX19741.1"/>
    <property type="molecule type" value="Genomic_DNA"/>
</dbReference>